<keyword evidence="2" id="KW-1185">Reference proteome</keyword>
<name>A0A7K8SW17_9AVES</name>
<gene>
    <name evidence="1" type="primary">Spata48</name>
    <name evidence="1" type="ORF">NYCBRA_R11295</name>
</gene>
<reference evidence="1 2" key="1">
    <citation type="submission" date="2019-09" db="EMBL/GenBank/DDBJ databases">
        <title>Bird 10,000 Genomes (B10K) Project - Family phase.</title>
        <authorList>
            <person name="Zhang G."/>
        </authorList>
    </citation>
    <scope>NUCLEOTIDE SEQUENCE [LARGE SCALE GENOMIC DNA]</scope>
    <source>
        <strain evidence="1">B10K-CU-031-10</strain>
        <tissue evidence="1">Muscle</tissue>
    </source>
</reference>
<proteinExistence type="predicted"/>
<accession>A0A7K8SW17</accession>
<evidence type="ECO:0000313" key="2">
    <source>
        <dbReference type="Proteomes" id="UP000538472"/>
    </source>
</evidence>
<dbReference type="PANTHER" id="PTHR34759">
    <property type="entry name" value="SPERMATOGENESIS-ASSOCIATED PROTEIN 48"/>
    <property type="match status" value="1"/>
</dbReference>
<dbReference type="Pfam" id="PF15073">
    <property type="entry name" value="SPATA48"/>
    <property type="match status" value="1"/>
</dbReference>
<comment type="caution">
    <text evidence="1">The sequence shown here is derived from an EMBL/GenBank/DDBJ whole genome shotgun (WGS) entry which is preliminary data.</text>
</comment>
<dbReference type="Proteomes" id="UP000538472">
    <property type="component" value="Unassembled WGS sequence"/>
</dbReference>
<dbReference type="InterPro" id="IPR027867">
    <property type="entry name" value="SPATA48"/>
</dbReference>
<sequence>YRSLLKKMCMPVVRGPENRHDFASFEEKNSNSFLKFNPFTPPEGPNYPLFPHRYDVPLVDPCSGFVSPGADAVLYPNVGRAIESLVDYSDVKPHQRIPIPGKTDQTAHRRQMILLEETSQNRRWNSRAESTASVRARIRGKTNYYFYFLITKEESSDASATWREERVRDYFYKSSTQKAYEEVPWDNILPPKIQPPESTMEVLADPVSQCFTKRRYNPEPEISQVVGGFWDRFQTRSFTATQRPVNFVSRSSRTGHIPLYTGCVGAVNFEDIDNADVDLIQLNHVRTSKPRYTSTAHTPNISGYTGKVHWSAIHPANSNLPSTTPSIIARMPG</sequence>
<dbReference type="AlphaFoldDB" id="A0A7K8SW17"/>
<protein>
    <submittedName>
        <fullName evidence="1">SPT48 protein</fullName>
    </submittedName>
</protein>
<feature type="non-terminal residue" evidence="1">
    <location>
        <position position="333"/>
    </location>
</feature>
<organism evidence="1 2">
    <name type="scientific">Nyctibius bracteatus</name>
    <name type="common">Rufous potoo</name>
    <dbReference type="NCBI Taxonomy" id="48426"/>
    <lineage>
        <taxon>Eukaryota</taxon>
        <taxon>Metazoa</taxon>
        <taxon>Chordata</taxon>
        <taxon>Craniata</taxon>
        <taxon>Vertebrata</taxon>
        <taxon>Euteleostomi</taxon>
        <taxon>Archelosauria</taxon>
        <taxon>Archosauria</taxon>
        <taxon>Dinosauria</taxon>
        <taxon>Saurischia</taxon>
        <taxon>Theropoda</taxon>
        <taxon>Coelurosauria</taxon>
        <taxon>Aves</taxon>
        <taxon>Neognathae</taxon>
        <taxon>Neoaves</taxon>
        <taxon>Strisores</taxon>
        <taxon>Caprimulgiformes</taxon>
        <taxon>Nyctibiidae</taxon>
        <taxon>Nyctibius</taxon>
    </lineage>
</organism>
<feature type="non-terminal residue" evidence="1">
    <location>
        <position position="1"/>
    </location>
</feature>
<dbReference type="EMBL" id="VWZB01000183">
    <property type="protein sequence ID" value="NXF33542.1"/>
    <property type="molecule type" value="Genomic_DNA"/>
</dbReference>
<evidence type="ECO:0000313" key="1">
    <source>
        <dbReference type="EMBL" id="NXF33542.1"/>
    </source>
</evidence>
<dbReference type="PANTHER" id="PTHR34759:SF1">
    <property type="entry name" value="SPERMATOGENESIS-ASSOCIATED PROTEIN 48"/>
    <property type="match status" value="1"/>
</dbReference>